<feature type="region of interest" description="Disordered" evidence="17">
    <location>
        <begin position="1"/>
        <end position="20"/>
    </location>
</feature>
<evidence type="ECO:0000256" key="5">
    <source>
        <dbReference type="ARBA" id="ARBA00022741"/>
    </source>
</evidence>
<dbReference type="GO" id="GO:0008270">
    <property type="term" value="F:zinc ion binding"/>
    <property type="evidence" value="ECO:0007669"/>
    <property type="project" value="UniProtKB-KW"/>
</dbReference>
<evidence type="ECO:0000256" key="10">
    <source>
        <dbReference type="ARBA" id="ARBA00022840"/>
    </source>
</evidence>
<dbReference type="GO" id="GO:0005737">
    <property type="term" value="C:cytoplasm"/>
    <property type="evidence" value="ECO:0007669"/>
    <property type="project" value="UniProtKB-SubCell"/>
</dbReference>
<gene>
    <name evidence="19" type="ORF">SAM23877_6223</name>
</gene>
<feature type="compositionally biased region" description="Polar residues" evidence="17">
    <location>
        <begin position="1"/>
        <end position="11"/>
    </location>
</feature>
<keyword evidence="11" id="KW-0267">Excision nuclease</keyword>
<evidence type="ECO:0000256" key="16">
    <source>
        <dbReference type="ARBA" id="ARBA00042156"/>
    </source>
</evidence>
<name>A0A0K2B235_STRA7</name>
<keyword evidence="6" id="KW-0227">DNA damage</keyword>
<feature type="domain" description="ABC transporter" evidence="18">
    <location>
        <begin position="484"/>
        <end position="785"/>
    </location>
</feature>
<evidence type="ECO:0000256" key="14">
    <source>
        <dbReference type="ARBA" id="ARBA00038000"/>
    </source>
</evidence>
<dbReference type="InterPro" id="IPR041552">
    <property type="entry name" value="UvrA_DNA-bd"/>
</dbReference>
<proteinExistence type="inferred from homology"/>
<keyword evidence="10" id="KW-0067">ATP-binding</keyword>
<dbReference type="SUPFAM" id="SSF52540">
    <property type="entry name" value="P-loop containing nucleoside triphosphate hydrolases"/>
    <property type="match status" value="2"/>
</dbReference>
<dbReference type="InterPro" id="IPR027417">
    <property type="entry name" value="P-loop_NTPase"/>
</dbReference>
<dbReference type="Gene3D" id="1.20.1580.10">
    <property type="entry name" value="ABC transporter ATPase like domain"/>
    <property type="match status" value="2"/>
</dbReference>
<dbReference type="PROSITE" id="PS50893">
    <property type="entry name" value="ABC_TRANSPORTER_2"/>
    <property type="match status" value="2"/>
</dbReference>
<evidence type="ECO:0000313" key="20">
    <source>
        <dbReference type="Proteomes" id="UP000061018"/>
    </source>
</evidence>
<comment type="similarity">
    <text evidence="14">Belongs to the ABC transporter superfamily. UvrA family.</text>
</comment>
<keyword evidence="7" id="KW-0228">DNA excision</keyword>
<keyword evidence="12" id="KW-0238">DNA-binding</keyword>
<keyword evidence="13" id="KW-0234">DNA repair</keyword>
<dbReference type="Proteomes" id="UP000061018">
    <property type="component" value="Chromosome"/>
</dbReference>
<dbReference type="GO" id="GO:0006281">
    <property type="term" value="P:DNA repair"/>
    <property type="evidence" value="ECO:0007669"/>
    <property type="project" value="UniProtKB-KW"/>
</dbReference>
<evidence type="ECO:0000256" key="11">
    <source>
        <dbReference type="ARBA" id="ARBA00022881"/>
    </source>
</evidence>
<evidence type="ECO:0000256" key="2">
    <source>
        <dbReference type="ARBA" id="ARBA00022490"/>
    </source>
</evidence>
<comment type="subcellular location">
    <subcellularLocation>
        <location evidence="1">Cytoplasm</location>
    </subcellularLocation>
</comment>
<evidence type="ECO:0000256" key="4">
    <source>
        <dbReference type="ARBA" id="ARBA00022737"/>
    </source>
</evidence>
<dbReference type="STRING" id="1889.SAM40697_5580"/>
<dbReference type="GO" id="GO:0003677">
    <property type="term" value="F:DNA binding"/>
    <property type="evidence" value="ECO:0007669"/>
    <property type="project" value="UniProtKB-KW"/>
</dbReference>
<sequence length="796" mass="85193">MSSARRTNTRQAAPHVADSHDLIRVHGARENNLKDVSIEIPKRRLTVFTGVSGSGKSSLVFNTIAAESQRLINETYSAFVQGFMPTLARPEVDVLEGLTTAIIVDQQRMGADPRSTVGTATDVNAMLRILFSRLGDPHIGPPSAYSFNTASVRASGAITVERGDKKTTKATYERTGGMCTHCEGRGTVSDIDLTQLYDDSKSLAEGAFTIPGWKSDSQWTVQVYAQSGLVDPDKPIREYTEQELRDFLHGEPVKVKVNGVNLTYEGLIPKIQKSFLSKDKEAMQPHIRAFVERAVTFTTCPECDGTRLSEGARSSRIGKISIADACAMEIRDLAEWVRGLDEPSVAPLLTALRDTLDSFVEIGLGYLSLERPAGTLSGGEAQRVKMIRHLGSSLTDTTYVFDEPTIGLHPHDIQRMNDLLLRLRDKGNTVLVVEHKPEAIAIADHVVDLGPGAGTAGGTVCFEGTVEDLRAAGTVTGRHLDDRASLKETVRKPTGTLEIRDATRHNLQGVDVDVPLGVLCVVTGVAGSGKSSLIHGSIPAGADVVSVDQSPIKGSRRSNPATYTGLLEPIRKAFAKANGVKPALFSANSEGACPTCNGAGVVYTDLAMMAGVSAPCEDCEGKRFQPSVLEYRFGGRDISEVLAMSVEQAEEFFGAGEARTPAAHKILERLADVGLGYLTLGQPLTTLSGGERQRLKLATHMGEKGGVYVLDEPTTGLHLADVEQLLGLLDRLVDSGKSVIVIEHHQAVMAHADWIIDLGPGAGHDGGRIVFEGTPADLVADRSTLTGEHLAAYVGA</sequence>
<evidence type="ECO:0000256" key="8">
    <source>
        <dbReference type="ARBA" id="ARBA00022771"/>
    </source>
</evidence>
<reference evidence="20" key="1">
    <citation type="journal article" date="2015" name="J. Biotechnol.">
        <title>Complete genome sequence of Streptomyces ambofaciens ATCC 23877, the spiramycin producer.</title>
        <authorList>
            <person name="Thibessard A."/>
            <person name="Haas D."/>
            <person name="Gerbaud C."/>
            <person name="Aigle B."/>
            <person name="Lautru S."/>
            <person name="Pernodet J.L."/>
            <person name="Leblond P."/>
        </authorList>
    </citation>
    <scope>NUCLEOTIDE SEQUENCE [LARGE SCALE GENOMIC DNA]</scope>
    <source>
        <strain evidence="20">ATCC 23877 / 3486 / DSM 40053 / JCM 4204 / NBRC 12836 / NRRL B-2516</strain>
    </source>
</reference>
<dbReference type="Pfam" id="PF17755">
    <property type="entry name" value="UvrA_DNA-bind"/>
    <property type="match status" value="1"/>
</dbReference>
<evidence type="ECO:0000256" key="9">
    <source>
        <dbReference type="ARBA" id="ARBA00022833"/>
    </source>
</evidence>
<feature type="domain" description="ABC transporter" evidence="18">
    <location>
        <begin position="17"/>
        <end position="476"/>
    </location>
</feature>
<keyword evidence="2" id="KW-0963">Cytoplasm</keyword>
<dbReference type="Pfam" id="PF00005">
    <property type="entry name" value="ABC_tran"/>
    <property type="match status" value="1"/>
</dbReference>
<dbReference type="GO" id="GO:0016887">
    <property type="term" value="F:ATP hydrolysis activity"/>
    <property type="evidence" value="ECO:0007669"/>
    <property type="project" value="InterPro"/>
</dbReference>
<dbReference type="EMBL" id="CP012382">
    <property type="protein sequence ID" value="AKZ59268.1"/>
    <property type="molecule type" value="Genomic_DNA"/>
</dbReference>
<dbReference type="PANTHER" id="PTHR43152:SF2">
    <property type="entry name" value="DRUG RESISTANCE ABC TRANSPORTER"/>
    <property type="match status" value="1"/>
</dbReference>
<evidence type="ECO:0000256" key="6">
    <source>
        <dbReference type="ARBA" id="ARBA00022763"/>
    </source>
</evidence>
<accession>A0A0K2B235</accession>
<dbReference type="GO" id="GO:0005524">
    <property type="term" value="F:ATP binding"/>
    <property type="evidence" value="ECO:0007669"/>
    <property type="project" value="UniProtKB-KW"/>
</dbReference>
<keyword evidence="3" id="KW-0479">Metal-binding</keyword>
<evidence type="ECO:0000256" key="7">
    <source>
        <dbReference type="ARBA" id="ARBA00022769"/>
    </source>
</evidence>
<evidence type="ECO:0000256" key="3">
    <source>
        <dbReference type="ARBA" id="ARBA00022723"/>
    </source>
</evidence>
<evidence type="ECO:0000256" key="1">
    <source>
        <dbReference type="ARBA" id="ARBA00004496"/>
    </source>
</evidence>
<dbReference type="InterPro" id="IPR003439">
    <property type="entry name" value="ABC_transporter-like_ATP-bd"/>
</dbReference>
<keyword evidence="5" id="KW-0547">Nucleotide-binding</keyword>
<evidence type="ECO:0000256" key="17">
    <source>
        <dbReference type="SAM" id="MobiDB-lite"/>
    </source>
</evidence>
<keyword evidence="9" id="KW-0862">Zinc</keyword>
<keyword evidence="8" id="KW-0863">Zinc-finger</keyword>
<dbReference type="GO" id="GO:0004518">
    <property type="term" value="F:nuclease activity"/>
    <property type="evidence" value="ECO:0007669"/>
    <property type="project" value="UniProtKB-KW"/>
</dbReference>
<keyword evidence="4" id="KW-0677">Repeat</keyword>
<dbReference type="RefSeq" id="WP_053139628.1">
    <property type="nucleotide sequence ID" value="NZ_CP012382.1"/>
</dbReference>
<dbReference type="Gene3D" id="3.40.50.300">
    <property type="entry name" value="P-loop containing nucleotide triphosphate hydrolases"/>
    <property type="match status" value="2"/>
</dbReference>
<dbReference type="Gene3D" id="1.10.8.280">
    <property type="entry name" value="ABC transporter ATPase domain-like"/>
    <property type="match status" value="1"/>
</dbReference>
<evidence type="ECO:0000313" key="19">
    <source>
        <dbReference type="EMBL" id="AKZ59268.1"/>
    </source>
</evidence>
<protein>
    <recommendedName>
        <fullName evidence="15">UvrABC system protein A</fullName>
    </recommendedName>
    <alternativeName>
        <fullName evidence="16">Excinuclease ABC subunit A</fullName>
    </alternativeName>
</protein>
<evidence type="ECO:0000256" key="13">
    <source>
        <dbReference type="ARBA" id="ARBA00023204"/>
    </source>
</evidence>
<dbReference type="AlphaFoldDB" id="A0A0K2B235"/>
<dbReference type="KEGG" id="samb:SAM23877_6223"/>
<evidence type="ECO:0000259" key="18">
    <source>
        <dbReference type="PROSITE" id="PS50893"/>
    </source>
</evidence>
<evidence type="ECO:0000256" key="12">
    <source>
        <dbReference type="ARBA" id="ARBA00023125"/>
    </source>
</evidence>
<evidence type="ECO:0000256" key="15">
    <source>
        <dbReference type="ARBA" id="ARBA00039316"/>
    </source>
</evidence>
<organism evidence="19 20">
    <name type="scientific">Streptomyces ambofaciens (strain ATCC 23877 / 3486 / DSM 40053 / JCM 4204 / NBRC 12836 / NRRL B-2516)</name>
    <dbReference type="NCBI Taxonomy" id="278992"/>
    <lineage>
        <taxon>Bacteria</taxon>
        <taxon>Bacillati</taxon>
        <taxon>Actinomycetota</taxon>
        <taxon>Actinomycetes</taxon>
        <taxon>Kitasatosporales</taxon>
        <taxon>Streptomycetaceae</taxon>
        <taxon>Streptomyces</taxon>
    </lineage>
</organism>
<dbReference type="PANTHER" id="PTHR43152">
    <property type="entry name" value="UVRABC SYSTEM PROTEIN A"/>
    <property type="match status" value="1"/>
</dbReference>